<accession>A0A9W6X9L5</accession>
<feature type="compositionally biased region" description="Basic and acidic residues" evidence="1">
    <location>
        <begin position="49"/>
        <end position="60"/>
    </location>
</feature>
<evidence type="ECO:0000256" key="1">
    <source>
        <dbReference type="SAM" id="MobiDB-lite"/>
    </source>
</evidence>
<dbReference type="Proteomes" id="UP001165121">
    <property type="component" value="Unassembled WGS sequence"/>
</dbReference>
<protein>
    <submittedName>
        <fullName evidence="2">Unnamed protein product</fullName>
    </submittedName>
</protein>
<name>A0A9W6X9L5_9STRA</name>
<dbReference type="AlphaFoldDB" id="A0A9W6X9L5"/>
<dbReference type="EMBL" id="BSXT01000796">
    <property type="protein sequence ID" value="GMF34144.1"/>
    <property type="molecule type" value="Genomic_DNA"/>
</dbReference>
<sequence>MKDDNGRKQTEVGLSTAQNEVDPRPTQDDIVFPDVVRMLLSTGTAEFGENEREDLVEGGRRSPLSRESATFNLKPGAVPSRRSSRRHRLSQRQWQSLRDIGAELEISR</sequence>
<evidence type="ECO:0000313" key="3">
    <source>
        <dbReference type="Proteomes" id="UP001165121"/>
    </source>
</evidence>
<feature type="region of interest" description="Disordered" evidence="1">
    <location>
        <begin position="1"/>
        <end position="29"/>
    </location>
</feature>
<comment type="caution">
    <text evidence="2">The sequence shown here is derived from an EMBL/GenBank/DDBJ whole genome shotgun (WGS) entry which is preliminary data.</text>
</comment>
<keyword evidence="3" id="KW-1185">Reference proteome</keyword>
<evidence type="ECO:0000313" key="2">
    <source>
        <dbReference type="EMBL" id="GMF34144.1"/>
    </source>
</evidence>
<feature type="compositionally biased region" description="Basic and acidic residues" evidence="1">
    <location>
        <begin position="1"/>
        <end position="10"/>
    </location>
</feature>
<organism evidence="2 3">
    <name type="scientific">Phytophthora fragariaefolia</name>
    <dbReference type="NCBI Taxonomy" id="1490495"/>
    <lineage>
        <taxon>Eukaryota</taxon>
        <taxon>Sar</taxon>
        <taxon>Stramenopiles</taxon>
        <taxon>Oomycota</taxon>
        <taxon>Peronosporomycetes</taxon>
        <taxon>Peronosporales</taxon>
        <taxon>Peronosporaceae</taxon>
        <taxon>Phytophthora</taxon>
    </lineage>
</organism>
<proteinExistence type="predicted"/>
<gene>
    <name evidence="2" type="ORF">Pfra01_000868600</name>
</gene>
<reference evidence="2" key="1">
    <citation type="submission" date="2023-04" db="EMBL/GenBank/DDBJ databases">
        <title>Phytophthora fragariaefolia NBRC 109709.</title>
        <authorList>
            <person name="Ichikawa N."/>
            <person name="Sato H."/>
            <person name="Tonouchi N."/>
        </authorList>
    </citation>
    <scope>NUCLEOTIDE SEQUENCE</scope>
    <source>
        <strain evidence="2">NBRC 109709</strain>
    </source>
</reference>
<feature type="region of interest" description="Disordered" evidence="1">
    <location>
        <begin position="48"/>
        <end position="93"/>
    </location>
</feature>